<dbReference type="EMBL" id="SJOL01006321">
    <property type="protein sequence ID" value="TGZ68914.1"/>
    <property type="molecule type" value="Genomic_DNA"/>
</dbReference>
<protein>
    <submittedName>
        <fullName evidence="2">Uncharacterized protein</fullName>
    </submittedName>
</protein>
<evidence type="ECO:0000256" key="1">
    <source>
        <dbReference type="SAM" id="MobiDB-lite"/>
    </source>
</evidence>
<dbReference type="AlphaFoldDB" id="A0A4V3SFL9"/>
<feature type="compositionally biased region" description="Polar residues" evidence="1">
    <location>
        <begin position="9"/>
        <end position="18"/>
    </location>
</feature>
<feature type="compositionally biased region" description="Polar residues" evidence="1">
    <location>
        <begin position="92"/>
        <end position="101"/>
    </location>
</feature>
<organism evidence="2 3">
    <name type="scientific">Opisthorchis felineus</name>
    <dbReference type="NCBI Taxonomy" id="147828"/>
    <lineage>
        <taxon>Eukaryota</taxon>
        <taxon>Metazoa</taxon>
        <taxon>Spiralia</taxon>
        <taxon>Lophotrochozoa</taxon>
        <taxon>Platyhelminthes</taxon>
        <taxon>Trematoda</taxon>
        <taxon>Digenea</taxon>
        <taxon>Opisthorchiida</taxon>
        <taxon>Opisthorchiata</taxon>
        <taxon>Opisthorchiidae</taxon>
        <taxon>Opisthorchis</taxon>
    </lineage>
</organism>
<evidence type="ECO:0000313" key="2">
    <source>
        <dbReference type="EMBL" id="TGZ68914.1"/>
    </source>
</evidence>
<feature type="region of interest" description="Disordered" evidence="1">
    <location>
        <begin position="1"/>
        <end position="139"/>
    </location>
</feature>
<feature type="compositionally biased region" description="Low complexity" evidence="1">
    <location>
        <begin position="161"/>
        <end position="183"/>
    </location>
</feature>
<proteinExistence type="predicted"/>
<dbReference type="OrthoDB" id="6272025at2759"/>
<comment type="caution">
    <text evidence="2">The sequence shown here is derived from an EMBL/GenBank/DDBJ whole genome shotgun (WGS) entry which is preliminary data.</text>
</comment>
<dbReference type="Proteomes" id="UP000308267">
    <property type="component" value="Unassembled WGS sequence"/>
</dbReference>
<dbReference type="STRING" id="147828.A0A4V3SFL9"/>
<gene>
    <name evidence="2" type="ORF">CRM22_004021</name>
</gene>
<name>A0A4V3SFL9_OPIFE</name>
<evidence type="ECO:0000313" key="3">
    <source>
        <dbReference type="Proteomes" id="UP000308267"/>
    </source>
</evidence>
<reference evidence="2 3" key="1">
    <citation type="journal article" date="2019" name="BMC Genomics">
        <title>New insights from Opisthorchis felineus genome: update on genomics of the epidemiologically important liver flukes.</title>
        <authorList>
            <person name="Ershov N.I."/>
            <person name="Mordvinov V.A."/>
            <person name="Prokhortchouk E.B."/>
            <person name="Pakharukova M.Y."/>
            <person name="Gunbin K.V."/>
            <person name="Ustyantsev K."/>
            <person name="Genaev M.A."/>
            <person name="Blinov A.G."/>
            <person name="Mazur A."/>
            <person name="Boulygina E."/>
            <person name="Tsygankova S."/>
            <person name="Khrameeva E."/>
            <person name="Chekanov N."/>
            <person name="Fan G."/>
            <person name="Xiao A."/>
            <person name="Zhang H."/>
            <person name="Xu X."/>
            <person name="Yang H."/>
            <person name="Solovyev V."/>
            <person name="Lee S.M."/>
            <person name="Liu X."/>
            <person name="Afonnikov D.A."/>
            <person name="Skryabin K.G."/>
        </authorList>
    </citation>
    <scope>NUCLEOTIDE SEQUENCE [LARGE SCALE GENOMIC DNA]</scope>
    <source>
        <strain evidence="2">AK-0245</strain>
        <tissue evidence="2">Whole organism</tissue>
    </source>
</reference>
<keyword evidence="3" id="KW-1185">Reference proteome</keyword>
<feature type="compositionally biased region" description="Polar residues" evidence="1">
    <location>
        <begin position="72"/>
        <end position="83"/>
    </location>
</feature>
<feature type="compositionally biased region" description="Low complexity" evidence="1">
    <location>
        <begin position="113"/>
        <end position="123"/>
    </location>
</feature>
<feature type="compositionally biased region" description="Low complexity" evidence="1">
    <location>
        <begin position="54"/>
        <end position="67"/>
    </location>
</feature>
<accession>A0A4V3SFL9</accession>
<feature type="compositionally biased region" description="Polar residues" evidence="1">
    <location>
        <begin position="184"/>
        <end position="195"/>
    </location>
</feature>
<dbReference type="EMBL" id="SJOL01006321">
    <property type="protein sequence ID" value="TGZ68915.1"/>
    <property type="molecule type" value="Genomic_DNA"/>
</dbReference>
<feature type="region of interest" description="Disordered" evidence="1">
    <location>
        <begin position="160"/>
        <end position="225"/>
    </location>
</feature>
<sequence length="247" mass="27021">MSKSHDTSDFQPPGSSLHGNFRPSGGVSLFGANRGLLGEMKARLRGDPNDGSDTDTLSSSPTSTSPPMRINFGNTVSPKNENYPSPPKNSAKGGTSPSSASHIDHRSPSMKLPPSRRNPSNNPEVEVQQRTPKRIQSMYVNNPHIRLGEVLRNKPINEPLSVSSASISPIRARTSSPSSSSTVNNKESLLSSLTKNRARRPRTRPPTVHWMPNVPFPNEDDKFYPDTNEEKMLSEFFSTQYEPGSPG</sequence>